<proteinExistence type="predicted"/>
<dbReference type="EC" id="5.3.3.8" evidence="1"/>
<sequence>MINEHYRPEDVNQAFKVGGASAKANILAQLTNMRIGEFISQHDELIAQKIADVLCGGEVDANTEVNSQYLLDLEKTHFIELLKQDKTQERIEHMLIKHKPLRN</sequence>
<accession>A0A1W1DWI3</accession>
<keyword evidence="1" id="KW-0413">Isomerase</keyword>
<dbReference type="GO" id="GO:0004300">
    <property type="term" value="F:enoyl-CoA hydratase activity"/>
    <property type="evidence" value="ECO:0007669"/>
    <property type="project" value="UniProtKB-EC"/>
</dbReference>
<organism evidence="1">
    <name type="scientific">hydrothermal vent metagenome</name>
    <dbReference type="NCBI Taxonomy" id="652676"/>
    <lineage>
        <taxon>unclassified sequences</taxon>
        <taxon>metagenomes</taxon>
        <taxon>ecological metagenomes</taxon>
    </lineage>
</organism>
<keyword evidence="1" id="KW-0560">Oxidoreductase</keyword>
<dbReference type="GO" id="GO:0003857">
    <property type="term" value="F:(3S)-3-hydroxyacyl-CoA dehydrogenase (NAD+) activity"/>
    <property type="evidence" value="ECO:0007669"/>
    <property type="project" value="UniProtKB-EC"/>
</dbReference>
<dbReference type="EC" id="1.1.1.35" evidence="1"/>
<dbReference type="EC" id="4.2.1.17" evidence="1"/>
<reference evidence="1" key="1">
    <citation type="submission" date="2016-10" db="EMBL/GenBank/DDBJ databases">
        <authorList>
            <person name="de Groot N.N."/>
        </authorList>
    </citation>
    <scope>NUCLEOTIDE SEQUENCE</scope>
</reference>
<keyword evidence="1" id="KW-0456">Lyase</keyword>
<name>A0A1W1DWI3_9ZZZZ</name>
<dbReference type="AlphaFoldDB" id="A0A1W1DWI3"/>
<gene>
    <name evidence="1" type="ORF">MNB_SUP05-7-580</name>
</gene>
<protein>
    <submittedName>
        <fullName evidence="1">Enoyl-CoA hydratase / 3,2-trans-enoyl-CoA isomerase / 3-hydroxyacyl-CoA dehydrogenase</fullName>
        <ecNumber evidence="1">1.1.1.35</ecNumber>
        <ecNumber evidence="1">4.2.1.17</ecNumber>
        <ecNumber evidence="1">5.3.3.8</ecNumber>
    </submittedName>
</protein>
<evidence type="ECO:0000313" key="1">
    <source>
        <dbReference type="EMBL" id="SFV85764.1"/>
    </source>
</evidence>
<dbReference type="EMBL" id="FPHW01000241">
    <property type="protein sequence ID" value="SFV85764.1"/>
    <property type="molecule type" value="Genomic_DNA"/>
</dbReference>
<dbReference type="GO" id="GO:0004165">
    <property type="term" value="F:delta(3)-delta(2)-enoyl-CoA isomerase activity"/>
    <property type="evidence" value="ECO:0007669"/>
    <property type="project" value="UniProtKB-EC"/>
</dbReference>